<name>A0A7C0YA51_9BACT</name>
<reference evidence="1" key="1">
    <citation type="journal article" date="2020" name="mSystems">
        <title>Genome- and Community-Level Interaction Insights into Carbon Utilization and Element Cycling Functions of Hydrothermarchaeota in Hydrothermal Sediment.</title>
        <authorList>
            <person name="Zhou Z."/>
            <person name="Liu Y."/>
            <person name="Xu W."/>
            <person name="Pan J."/>
            <person name="Luo Z.H."/>
            <person name="Li M."/>
        </authorList>
    </citation>
    <scope>NUCLEOTIDE SEQUENCE [LARGE SCALE GENOMIC DNA]</scope>
    <source>
        <strain evidence="1">HyVt-115</strain>
    </source>
</reference>
<protein>
    <submittedName>
        <fullName evidence="1">(2Fe-2S) ferredoxin domain-containing protein</fullName>
    </submittedName>
</protein>
<sequence length="124" mass="14076">MGRIKLEDLRRIREETKKKMDVREGTYEYRIIVPMGTSGIAAGARDVLKGFLEAIADHDLHNVIVTQTGFMGTDVIQPVALVEDREGNKVMYCNLTAEKAREIIERHIMKGETVREYVVSTPLE</sequence>
<proteinExistence type="predicted"/>
<comment type="caution">
    <text evidence="1">The sequence shown here is derived from an EMBL/GenBank/DDBJ whole genome shotgun (WGS) entry which is preliminary data.</text>
</comment>
<organism evidence="1">
    <name type="scientific">Thermosulfidibacter takaii</name>
    <dbReference type="NCBI Taxonomy" id="412593"/>
    <lineage>
        <taxon>Bacteria</taxon>
        <taxon>Pseudomonadati</taxon>
        <taxon>Thermosulfidibacterota</taxon>
        <taxon>Thermosulfidibacteria</taxon>
        <taxon>Thermosulfidibacterales</taxon>
        <taxon>Thermosulfidibacteraceae</taxon>
    </lineage>
</organism>
<dbReference type="InterPro" id="IPR036249">
    <property type="entry name" value="Thioredoxin-like_sf"/>
</dbReference>
<dbReference type="Gene3D" id="3.40.30.10">
    <property type="entry name" value="Glutaredoxin"/>
    <property type="match status" value="1"/>
</dbReference>
<dbReference type="SUPFAM" id="SSF52833">
    <property type="entry name" value="Thioredoxin-like"/>
    <property type="match status" value="1"/>
</dbReference>
<dbReference type="EMBL" id="DQWS01000004">
    <property type="protein sequence ID" value="HDD52458.1"/>
    <property type="molecule type" value="Genomic_DNA"/>
</dbReference>
<dbReference type="AlphaFoldDB" id="A0A7C0YA51"/>
<evidence type="ECO:0000313" key="1">
    <source>
        <dbReference type="EMBL" id="HDD52458.1"/>
    </source>
</evidence>
<dbReference type="Proteomes" id="UP000885690">
    <property type="component" value="Unassembled WGS sequence"/>
</dbReference>
<gene>
    <name evidence="1" type="ORF">ENF32_00095</name>
</gene>
<accession>A0A7C0YA51</accession>